<gene>
    <name evidence="2" type="ORF">CC86DRAFT_312307</name>
</gene>
<dbReference type="InterPro" id="IPR001810">
    <property type="entry name" value="F-box_dom"/>
</dbReference>
<sequence length="501" mass="57053">MELLDLPVELLDQILDLTLPSGLESFALSCKAVYARAAAQILRHKTLKQQWRRTTFTNHHRGDLFRILYDISRDALAGQYVEVLDFLNAHHACEGCDEDFRVSKEVMQQIKTTVLDSALFEIACVDATEWWDAIAAQQKSGGPNGYGDVDAVHAFTSLMDQLPNLKTLQLPPGWYNAWSLDYDTDTETNLTAVFDVMIQASSIDDGRGRPLGKLGFLLPTEDVGHDDRAPFQRLEPFMGLKTLRELYATNCVACDDGYTGLPFEWRFPETRSSLRRVELTCCCMDADGISQLLSHTPLLVVFRYSHECKWHGCLFDWNAGEFAEAIAQHCGRSITDLAITCDTFYGDIVNGVSSFRRFSKLRQLEIELRVLCGPPLDSGQRNSEEDYVVPEGQIQWSVGDLPCWADMLPETIVETHINTDDFTEQDEAALEALLKDFPERRESRLSNLSQFMIRQYRDDSARALAKRAGAELLVFDQDGRQFPPREMMPAWRQRFHRRVEE</sequence>
<name>A0A6A7AL97_9PLEO</name>
<accession>A0A6A7AL97</accession>
<organism evidence="2 3">
    <name type="scientific">Ophiobolus disseminans</name>
    <dbReference type="NCBI Taxonomy" id="1469910"/>
    <lineage>
        <taxon>Eukaryota</taxon>
        <taxon>Fungi</taxon>
        <taxon>Dikarya</taxon>
        <taxon>Ascomycota</taxon>
        <taxon>Pezizomycotina</taxon>
        <taxon>Dothideomycetes</taxon>
        <taxon>Pleosporomycetidae</taxon>
        <taxon>Pleosporales</taxon>
        <taxon>Pleosporineae</taxon>
        <taxon>Phaeosphaeriaceae</taxon>
        <taxon>Ophiobolus</taxon>
    </lineage>
</organism>
<evidence type="ECO:0000259" key="1">
    <source>
        <dbReference type="PROSITE" id="PS50181"/>
    </source>
</evidence>
<reference evidence="2" key="1">
    <citation type="journal article" date="2020" name="Stud. Mycol.">
        <title>101 Dothideomycetes genomes: a test case for predicting lifestyles and emergence of pathogens.</title>
        <authorList>
            <person name="Haridas S."/>
            <person name="Albert R."/>
            <person name="Binder M."/>
            <person name="Bloem J."/>
            <person name="Labutti K."/>
            <person name="Salamov A."/>
            <person name="Andreopoulos B."/>
            <person name="Baker S."/>
            <person name="Barry K."/>
            <person name="Bills G."/>
            <person name="Bluhm B."/>
            <person name="Cannon C."/>
            <person name="Castanera R."/>
            <person name="Culley D."/>
            <person name="Daum C."/>
            <person name="Ezra D."/>
            <person name="Gonzalez J."/>
            <person name="Henrissat B."/>
            <person name="Kuo A."/>
            <person name="Liang C."/>
            <person name="Lipzen A."/>
            <person name="Lutzoni F."/>
            <person name="Magnuson J."/>
            <person name="Mondo S."/>
            <person name="Nolan M."/>
            <person name="Ohm R."/>
            <person name="Pangilinan J."/>
            <person name="Park H.-J."/>
            <person name="Ramirez L."/>
            <person name="Alfaro M."/>
            <person name="Sun H."/>
            <person name="Tritt A."/>
            <person name="Yoshinaga Y."/>
            <person name="Zwiers L.-H."/>
            <person name="Turgeon B."/>
            <person name="Goodwin S."/>
            <person name="Spatafora J."/>
            <person name="Crous P."/>
            <person name="Grigoriev I."/>
        </authorList>
    </citation>
    <scope>NUCLEOTIDE SEQUENCE</scope>
    <source>
        <strain evidence="2">CBS 113818</strain>
    </source>
</reference>
<dbReference type="OrthoDB" id="5421601at2759"/>
<dbReference type="EMBL" id="MU006216">
    <property type="protein sequence ID" value="KAF2834030.1"/>
    <property type="molecule type" value="Genomic_DNA"/>
</dbReference>
<keyword evidence="3" id="KW-1185">Reference proteome</keyword>
<evidence type="ECO:0000313" key="3">
    <source>
        <dbReference type="Proteomes" id="UP000799424"/>
    </source>
</evidence>
<proteinExistence type="predicted"/>
<dbReference type="AlphaFoldDB" id="A0A6A7AL97"/>
<dbReference type="Proteomes" id="UP000799424">
    <property type="component" value="Unassembled WGS sequence"/>
</dbReference>
<protein>
    <recommendedName>
        <fullName evidence="1">F-box domain-containing protein</fullName>
    </recommendedName>
</protein>
<feature type="domain" description="F-box" evidence="1">
    <location>
        <begin position="1"/>
        <end position="54"/>
    </location>
</feature>
<evidence type="ECO:0000313" key="2">
    <source>
        <dbReference type="EMBL" id="KAF2834030.1"/>
    </source>
</evidence>
<dbReference type="PROSITE" id="PS50181">
    <property type="entry name" value="FBOX"/>
    <property type="match status" value="1"/>
</dbReference>
<feature type="non-terminal residue" evidence="2">
    <location>
        <position position="501"/>
    </location>
</feature>